<dbReference type="AlphaFoldDB" id="A0A0F9QYA4"/>
<dbReference type="InterPro" id="IPR003749">
    <property type="entry name" value="ThiS/MoaD-like"/>
</dbReference>
<name>A0A0F9QYA4_9ZZZZ</name>
<reference evidence="1" key="1">
    <citation type="journal article" date="2015" name="Nature">
        <title>Complex archaea that bridge the gap between prokaryotes and eukaryotes.</title>
        <authorList>
            <person name="Spang A."/>
            <person name="Saw J.H."/>
            <person name="Jorgensen S.L."/>
            <person name="Zaremba-Niedzwiedzka K."/>
            <person name="Martijn J."/>
            <person name="Lind A.E."/>
            <person name="van Eijk R."/>
            <person name="Schleper C."/>
            <person name="Guy L."/>
            <person name="Ettema T.J."/>
        </authorList>
    </citation>
    <scope>NUCLEOTIDE SEQUENCE</scope>
</reference>
<comment type="caution">
    <text evidence="1">The sequence shown here is derived from an EMBL/GenBank/DDBJ whole genome shotgun (WGS) entry which is preliminary data.</text>
</comment>
<dbReference type="InterPro" id="IPR012675">
    <property type="entry name" value="Beta-grasp_dom_sf"/>
</dbReference>
<dbReference type="InterPro" id="IPR016155">
    <property type="entry name" value="Mopterin_synth/thiamin_S_b"/>
</dbReference>
<sequence>MKLKLNLEFSPPFNEVTKNLFDTFEFEKELTLEELIEFFGRTFGEEFLNLVWEKGNKGEFSQFLSIVINGRSYQHDKFLETKLKDGDQIVFIYVYFGG</sequence>
<proteinExistence type="predicted"/>
<dbReference type="CDD" id="cd17040">
    <property type="entry name" value="Ubl_MoaD_like"/>
    <property type="match status" value="1"/>
</dbReference>
<organism evidence="1">
    <name type="scientific">marine sediment metagenome</name>
    <dbReference type="NCBI Taxonomy" id="412755"/>
    <lineage>
        <taxon>unclassified sequences</taxon>
        <taxon>metagenomes</taxon>
        <taxon>ecological metagenomes</taxon>
    </lineage>
</organism>
<dbReference type="Pfam" id="PF02597">
    <property type="entry name" value="ThiS"/>
    <property type="match status" value="1"/>
</dbReference>
<evidence type="ECO:0000313" key="1">
    <source>
        <dbReference type="EMBL" id="KKN10138.1"/>
    </source>
</evidence>
<protein>
    <submittedName>
        <fullName evidence="1">Uncharacterized protein</fullName>
    </submittedName>
</protein>
<accession>A0A0F9QYA4</accession>
<dbReference type="Gene3D" id="3.10.20.30">
    <property type="match status" value="1"/>
</dbReference>
<dbReference type="EMBL" id="LAZR01004272">
    <property type="protein sequence ID" value="KKN10138.1"/>
    <property type="molecule type" value="Genomic_DNA"/>
</dbReference>
<gene>
    <name evidence="1" type="ORF">LCGC14_1039540</name>
</gene>
<dbReference type="SUPFAM" id="SSF54285">
    <property type="entry name" value="MoaD/ThiS"/>
    <property type="match status" value="1"/>
</dbReference>